<keyword evidence="4" id="KW-0611">Plant defense</keyword>
<evidence type="ECO:0000256" key="3">
    <source>
        <dbReference type="ARBA" id="ARBA00022577"/>
    </source>
</evidence>
<feature type="signal peptide" evidence="5">
    <location>
        <begin position="1"/>
        <end position="24"/>
    </location>
</feature>
<evidence type="ECO:0000256" key="1">
    <source>
        <dbReference type="ARBA" id="ARBA00006722"/>
    </source>
</evidence>
<protein>
    <recommendedName>
        <fullName evidence="8">Knottin scorpion toxin-like domain-containing protein</fullName>
    </recommendedName>
</protein>
<keyword evidence="3" id="KW-0295">Fungicide</keyword>
<keyword evidence="7" id="KW-1185">Reference proteome</keyword>
<evidence type="ECO:0008006" key="8">
    <source>
        <dbReference type="Google" id="ProtNLM"/>
    </source>
</evidence>
<evidence type="ECO:0000313" key="7">
    <source>
        <dbReference type="Proteomes" id="UP000244336"/>
    </source>
</evidence>
<dbReference type="OrthoDB" id="672422at2759"/>
<comment type="similarity">
    <text evidence="1">Belongs to the DEFL family.</text>
</comment>
<evidence type="ECO:0000313" key="6">
    <source>
        <dbReference type="EMBL" id="PUZ77894.1"/>
    </source>
</evidence>
<dbReference type="Proteomes" id="UP000244336">
    <property type="component" value="Chromosome 1"/>
</dbReference>
<organism evidence="6 7">
    <name type="scientific">Panicum hallii var. hallii</name>
    <dbReference type="NCBI Taxonomy" id="1504633"/>
    <lineage>
        <taxon>Eukaryota</taxon>
        <taxon>Viridiplantae</taxon>
        <taxon>Streptophyta</taxon>
        <taxon>Embryophyta</taxon>
        <taxon>Tracheophyta</taxon>
        <taxon>Spermatophyta</taxon>
        <taxon>Magnoliopsida</taxon>
        <taxon>Liliopsida</taxon>
        <taxon>Poales</taxon>
        <taxon>Poaceae</taxon>
        <taxon>PACMAD clade</taxon>
        <taxon>Panicoideae</taxon>
        <taxon>Panicodae</taxon>
        <taxon>Paniceae</taxon>
        <taxon>Panicinae</taxon>
        <taxon>Panicum</taxon>
        <taxon>Panicum sect. Panicum</taxon>
    </lineage>
</organism>
<dbReference type="AlphaFoldDB" id="A0A2T7FCV6"/>
<dbReference type="InterPro" id="IPR010851">
    <property type="entry name" value="DEFL"/>
</dbReference>
<dbReference type="Gramene" id="PUZ77894">
    <property type="protein sequence ID" value="PUZ77894"/>
    <property type="gene ID" value="GQ55_1G409600"/>
</dbReference>
<dbReference type="Pfam" id="PF07333">
    <property type="entry name" value="SLR1-BP"/>
    <property type="match status" value="1"/>
</dbReference>
<proteinExistence type="inferred from homology"/>
<evidence type="ECO:0000256" key="4">
    <source>
        <dbReference type="ARBA" id="ARBA00022821"/>
    </source>
</evidence>
<evidence type="ECO:0000256" key="5">
    <source>
        <dbReference type="SAM" id="SignalP"/>
    </source>
</evidence>
<feature type="chain" id="PRO_5015681657" description="Knottin scorpion toxin-like domain-containing protein" evidence="5">
    <location>
        <begin position="25"/>
        <end position="105"/>
    </location>
</feature>
<keyword evidence="5" id="KW-0732">Signal</keyword>
<dbReference type="GO" id="GO:0031640">
    <property type="term" value="P:killing of cells of another organism"/>
    <property type="evidence" value="ECO:0007669"/>
    <property type="project" value="UniProtKB-KW"/>
</dbReference>
<reference evidence="6 7" key="1">
    <citation type="submission" date="2018-04" db="EMBL/GenBank/DDBJ databases">
        <title>WGS assembly of Panicum hallii var. hallii HAL2.</title>
        <authorList>
            <person name="Lovell J."/>
            <person name="Jenkins J."/>
            <person name="Lowry D."/>
            <person name="Mamidi S."/>
            <person name="Sreedasyam A."/>
            <person name="Weng X."/>
            <person name="Barry K."/>
            <person name="Bonette J."/>
            <person name="Campitelli B."/>
            <person name="Daum C."/>
            <person name="Gordon S."/>
            <person name="Gould B."/>
            <person name="Lipzen A."/>
            <person name="MacQueen A."/>
            <person name="Palacio-Mejia J."/>
            <person name="Plott C."/>
            <person name="Shakirov E."/>
            <person name="Shu S."/>
            <person name="Yoshinaga Y."/>
            <person name="Zane M."/>
            <person name="Rokhsar D."/>
            <person name="Grimwood J."/>
            <person name="Schmutz J."/>
            <person name="Juenger T."/>
        </authorList>
    </citation>
    <scope>NUCLEOTIDE SEQUENCE [LARGE SCALE GENOMIC DNA]</scope>
    <source>
        <strain evidence="7">cv. HAL2</strain>
    </source>
</reference>
<keyword evidence="2" id="KW-0929">Antimicrobial</keyword>
<dbReference type="GO" id="GO:0050832">
    <property type="term" value="P:defense response to fungus"/>
    <property type="evidence" value="ECO:0007669"/>
    <property type="project" value="UniProtKB-KW"/>
</dbReference>
<dbReference type="EMBL" id="CM009749">
    <property type="protein sequence ID" value="PUZ77894.1"/>
    <property type="molecule type" value="Genomic_DNA"/>
</dbReference>
<accession>A0A2T7FCV6</accession>
<gene>
    <name evidence="6" type="ORF">GQ55_1G409600</name>
</gene>
<sequence>MRTCHGALLLAVAMVLLSTGICTARARARAPGLDEFQLEYSAAPAPGPGFDELPPEYSCLKILYSGGCDAKTCDDKCLSQLKGNGQCIDKACRCSYLCKPPPLDI</sequence>
<name>A0A2T7FCV6_9POAL</name>
<evidence type="ECO:0000256" key="2">
    <source>
        <dbReference type="ARBA" id="ARBA00022529"/>
    </source>
</evidence>